<proteinExistence type="inferred from homology"/>
<feature type="domain" description="Polymerase A arginine-rich C-terminal" evidence="11">
    <location>
        <begin position="344"/>
        <end position="459"/>
    </location>
</feature>
<dbReference type="InterPro" id="IPR043519">
    <property type="entry name" value="NT_sf"/>
</dbReference>
<dbReference type="GO" id="GO:0006397">
    <property type="term" value="P:mRNA processing"/>
    <property type="evidence" value="ECO:0007669"/>
    <property type="project" value="UniProtKB-KW"/>
</dbReference>
<keyword evidence="2 7" id="KW-0808">Transferase</keyword>
<dbReference type="SUPFAM" id="SSF81301">
    <property type="entry name" value="Nucleotidyltransferase"/>
    <property type="match status" value="1"/>
</dbReference>
<dbReference type="NCBIfam" id="NF008634">
    <property type="entry name" value="PRK11623.1"/>
    <property type="match status" value="1"/>
</dbReference>
<keyword evidence="6 7" id="KW-0804">Transcription</keyword>
<feature type="active site" evidence="7">
    <location>
        <position position="83"/>
    </location>
</feature>
<dbReference type="FunFam" id="3.30.460.10:FF:000035">
    <property type="entry name" value="Poly(A) polymerase I"/>
    <property type="match status" value="1"/>
</dbReference>
<reference evidence="13 14" key="1">
    <citation type="journal article" date="2014" name="Appl. Environ. Microbiol.">
        <title>Genomic features of a bumble bee symbiont reflect its host environment.</title>
        <authorList>
            <person name="Martinson V.G."/>
            <person name="Magoc T."/>
            <person name="Koch H."/>
            <person name="Salzberg S.L."/>
            <person name="Moran N.A."/>
        </authorList>
    </citation>
    <scope>NUCLEOTIDE SEQUENCE [LARGE SCALE GENOMIC DNA]</scope>
    <source>
        <strain evidence="13 14">Bimp</strain>
    </source>
</reference>
<dbReference type="Gene3D" id="3.30.460.10">
    <property type="entry name" value="Beta Polymerase, domain 2"/>
    <property type="match status" value="1"/>
</dbReference>
<organism evidence="13 14">
    <name type="scientific">Candidatus Schmidhempelia bombi str. Bimp</name>
    <dbReference type="NCBI Taxonomy" id="1387197"/>
    <lineage>
        <taxon>Bacteria</taxon>
        <taxon>Pseudomonadati</taxon>
        <taxon>Pseudomonadota</taxon>
        <taxon>Gammaproteobacteria</taxon>
        <taxon>Orbales</taxon>
        <taxon>Orbaceae</taxon>
        <taxon>Candidatus Schmidhempelia</taxon>
    </lineage>
</organism>
<keyword evidence="4 7" id="KW-0067">ATP-binding</keyword>
<comment type="similarity">
    <text evidence="7 8">Belongs to the tRNA nucleotidyltransferase/poly(A) polymerase family.</text>
</comment>
<dbReference type="NCBIfam" id="TIGR01942">
    <property type="entry name" value="pcnB"/>
    <property type="match status" value="1"/>
</dbReference>
<feature type="domain" description="Poly A polymerase head" evidence="10">
    <location>
        <begin position="65"/>
        <end position="195"/>
    </location>
</feature>
<keyword evidence="3 7" id="KW-0547">Nucleotide-binding</keyword>
<dbReference type="EMBL" id="AWGA01000059">
    <property type="protein sequence ID" value="TEA26974.1"/>
    <property type="molecule type" value="Genomic_DNA"/>
</dbReference>
<feature type="active site" evidence="7">
    <location>
        <position position="85"/>
    </location>
</feature>
<dbReference type="InterPro" id="IPR010206">
    <property type="entry name" value="PolA_pol_I"/>
</dbReference>
<evidence type="ECO:0000256" key="7">
    <source>
        <dbReference type="HAMAP-Rule" id="MF_00957"/>
    </source>
</evidence>
<comment type="catalytic activity">
    <reaction evidence="7">
        <text>RNA(n) + ATP = RNA(n)-3'-adenine ribonucleotide + diphosphate</text>
        <dbReference type="Rhea" id="RHEA:11332"/>
        <dbReference type="Rhea" id="RHEA-COMP:14527"/>
        <dbReference type="Rhea" id="RHEA-COMP:17347"/>
        <dbReference type="ChEBI" id="CHEBI:30616"/>
        <dbReference type="ChEBI" id="CHEBI:33019"/>
        <dbReference type="ChEBI" id="CHEBI:140395"/>
        <dbReference type="ChEBI" id="CHEBI:173115"/>
        <dbReference type="EC" id="2.7.7.19"/>
    </reaction>
</comment>
<dbReference type="Proteomes" id="UP000506160">
    <property type="component" value="Unassembled WGS sequence"/>
</dbReference>
<evidence type="ECO:0000256" key="8">
    <source>
        <dbReference type="RuleBase" id="RU003953"/>
    </source>
</evidence>
<evidence type="ECO:0000259" key="12">
    <source>
        <dbReference type="Pfam" id="PF12627"/>
    </source>
</evidence>
<accession>A0AB94IC38</accession>
<evidence type="ECO:0000256" key="5">
    <source>
        <dbReference type="ARBA" id="ARBA00022884"/>
    </source>
</evidence>
<dbReference type="EC" id="2.7.7.19" evidence="7"/>
<dbReference type="InterPro" id="IPR052191">
    <property type="entry name" value="tRNA_ntf/polyA_polymerase_I"/>
</dbReference>
<dbReference type="InterPro" id="IPR002646">
    <property type="entry name" value="PolA_pol_head_dom"/>
</dbReference>
<comment type="function">
    <text evidence="7">Adds poly(A) tail to the 3' end of many RNAs, which usually targets these RNAs for decay. Plays a significant role in the global control of gene expression, through influencing the rate of transcript degradation, and in the general RNA quality control.</text>
</comment>
<dbReference type="Pfam" id="PF12626">
    <property type="entry name" value="PolyA_pol_arg_C"/>
    <property type="match status" value="1"/>
</dbReference>
<evidence type="ECO:0000256" key="4">
    <source>
        <dbReference type="ARBA" id="ARBA00022840"/>
    </source>
</evidence>
<evidence type="ECO:0000256" key="6">
    <source>
        <dbReference type="ARBA" id="ARBA00023163"/>
    </source>
</evidence>
<dbReference type="CDD" id="cd05398">
    <property type="entry name" value="NT_ClassII-CCAase"/>
    <property type="match status" value="1"/>
</dbReference>
<evidence type="ECO:0000256" key="2">
    <source>
        <dbReference type="ARBA" id="ARBA00022679"/>
    </source>
</evidence>
<evidence type="ECO:0000256" key="9">
    <source>
        <dbReference type="SAM" id="MobiDB-lite"/>
    </source>
</evidence>
<evidence type="ECO:0000313" key="14">
    <source>
        <dbReference type="Proteomes" id="UP000506160"/>
    </source>
</evidence>
<keyword evidence="1 7" id="KW-0507">mRNA processing</keyword>
<dbReference type="InterPro" id="IPR025866">
    <property type="entry name" value="PolyA_pol_arg_C_dom"/>
</dbReference>
<dbReference type="Gene3D" id="1.10.3090.10">
    <property type="entry name" value="cca-adding enzyme, domain 2"/>
    <property type="match status" value="1"/>
</dbReference>
<evidence type="ECO:0000256" key="3">
    <source>
        <dbReference type="ARBA" id="ARBA00022741"/>
    </source>
</evidence>
<dbReference type="Pfam" id="PF01743">
    <property type="entry name" value="PolyA_pol"/>
    <property type="match status" value="1"/>
</dbReference>
<feature type="active site" evidence="7">
    <location>
        <position position="164"/>
    </location>
</feature>
<evidence type="ECO:0000259" key="11">
    <source>
        <dbReference type="Pfam" id="PF12626"/>
    </source>
</evidence>
<dbReference type="GO" id="GO:0005524">
    <property type="term" value="F:ATP binding"/>
    <property type="evidence" value="ECO:0007669"/>
    <property type="project" value="UniProtKB-UniRule"/>
</dbReference>
<dbReference type="GO" id="GO:0003723">
    <property type="term" value="F:RNA binding"/>
    <property type="evidence" value="ECO:0007669"/>
    <property type="project" value="UniProtKB-UniRule"/>
</dbReference>
<dbReference type="SUPFAM" id="SSF81891">
    <property type="entry name" value="Poly A polymerase C-terminal region-like"/>
    <property type="match status" value="1"/>
</dbReference>
<feature type="compositionally biased region" description="Basic residues" evidence="9">
    <location>
        <begin position="446"/>
        <end position="464"/>
    </location>
</feature>
<dbReference type="PANTHER" id="PTHR43051">
    <property type="entry name" value="POLYNUCLEOTIDE ADENYLYLTRANSFERASE FAMILY PROTEIN"/>
    <property type="match status" value="1"/>
</dbReference>
<dbReference type="GO" id="GO:0043633">
    <property type="term" value="P:polyadenylation-dependent RNA catabolic process"/>
    <property type="evidence" value="ECO:0007669"/>
    <property type="project" value="InterPro"/>
</dbReference>
<sequence>MFKQISRFYRKLFRSQLQPKHVAVRESSTDNLTIIPRKQHSISRQSISENALKVLYRLNKQGYEAYLVGGCVRDLLLGKRPKDFDVTTNATPEQIQKVFRNCRLVGRRFKLAHILFGKEIIEVATFRGNHENEKNPNTSKRSQNGMLLRDNVYGTIEEDAKRRDFTINSLYYSIKDFTVRDYCHGLSDLQNGIVRLIGDPETRYREDPVRMLRAIRFAAKLDLVIEKSSAEPIKHLAPLLRHIPAARLFDESLKLFQTGKGYACYQLLREYHLFGQLFPIIEKLFTPTLNKGTSSNMERIIEQVLKNTDYRIENNKGVNPAFLFSAFLWYPLNELTQNLMQESGLTYHDAFSVACSDILHEQCKTIAIPRRITSVINDIWHLQIRLSKRFGKRAFSVYEHNKFRAAYDLLELRASIEKGELLEQAKWWDEFQHSTSEVQHAMVKNLPHKPKQRKRKSVRNHRKKNGVDKA</sequence>
<dbReference type="InterPro" id="IPR032828">
    <property type="entry name" value="PolyA_RNA-bd"/>
</dbReference>
<feature type="domain" description="tRNA nucleotidyltransferase/poly(A) polymerase RNA and SrmB- binding" evidence="12">
    <location>
        <begin position="224"/>
        <end position="282"/>
    </location>
</feature>
<keyword evidence="5 7" id="KW-0694">RNA-binding</keyword>
<evidence type="ECO:0000259" key="10">
    <source>
        <dbReference type="Pfam" id="PF01743"/>
    </source>
</evidence>
<dbReference type="RefSeq" id="WP_081685274.1">
    <property type="nucleotide sequence ID" value="NZ_AWGA01000059.1"/>
</dbReference>
<evidence type="ECO:0000256" key="1">
    <source>
        <dbReference type="ARBA" id="ARBA00022664"/>
    </source>
</evidence>
<comment type="caution">
    <text evidence="13">The sequence shown here is derived from an EMBL/GenBank/DDBJ whole genome shotgun (WGS) entry which is preliminary data.</text>
</comment>
<dbReference type="HAMAP" id="MF_00957">
    <property type="entry name" value="PolyA_pol"/>
    <property type="match status" value="1"/>
</dbReference>
<protein>
    <recommendedName>
        <fullName evidence="7">Poly(A) polymerase I</fullName>
        <shortName evidence="7">PAP I</shortName>
        <ecNumber evidence="7">2.7.7.19</ecNumber>
    </recommendedName>
</protein>
<dbReference type="Pfam" id="PF12627">
    <property type="entry name" value="PolyA_pol_RNAbd"/>
    <property type="match status" value="1"/>
</dbReference>
<keyword evidence="13" id="KW-0548">Nucleotidyltransferase</keyword>
<keyword evidence="14" id="KW-1185">Reference proteome</keyword>
<evidence type="ECO:0000313" key="13">
    <source>
        <dbReference type="EMBL" id="TEA26974.1"/>
    </source>
</evidence>
<name>A0AB94IC38_9GAMM</name>
<dbReference type="AlphaFoldDB" id="A0AB94IC38"/>
<dbReference type="PANTHER" id="PTHR43051:SF1">
    <property type="entry name" value="POLYNUCLEOTIDE ADENYLYLTRANSFERASE FAMILY PROTEIN"/>
    <property type="match status" value="1"/>
</dbReference>
<dbReference type="GO" id="GO:1990817">
    <property type="term" value="F:poly(A) RNA polymerase activity"/>
    <property type="evidence" value="ECO:0007669"/>
    <property type="project" value="UniProtKB-UniRule"/>
</dbReference>
<gene>
    <name evidence="7 13" type="primary">pcnB</name>
    <name evidence="13" type="ORF">O970_06085</name>
</gene>
<feature type="region of interest" description="Disordered" evidence="9">
    <location>
        <begin position="443"/>
        <end position="470"/>
    </location>
</feature>